<organism evidence="2 3">
    <name type="scientific">Actinacidiphila reveromycinica</name>
    <dbReference type="NCBI Taxonomy" id="659352"/>
    <lineage>
        <taxon>Bacteria</taxon>
        <taxon>Bacillati</taxon>
        <taxon>Actinomycetota</taxon>
        <taxon>Actinomycetes</taxon>
        <taxon>Kitasatosporales</taxon>
        <taxon>Streptomycetaceae</taxon>
        <taxon>Actinacidiphila</taxon>
    </lineage>
</organism>
<dbReference type="EMBL" id="AP018365">
    <property type="protein sequence ID" value="BBB01023.1"/>
    <property type="molecule type" value="Genomic_DNA"/>
</dbReference>
<evidence type="ECO:0000256" key="1">
    <source>
        <dbReference type="SAM" id="MobiDB-lite"/>
    </source>
</evidence>
<dbReference type="KEGG" id="arev:RVR_8255"/>
<evidence type="ECO:0000313" key="2">
    <source>
        <dbReference type="EMBL" id="BBB01023.1"/>
    </source>
</evidence>
<gene>
    <name evidence="2" type="ORF">RVR_8255</name>
</gene>
<dbReference type="AlphaFoldDB" id="A0A7U3VRN2"/>
<feature type="region of interest" description="Disordered" evidence="1">
    <location>
        <begin position="80"/>
        <end position="136"/>
    </location>
</feature>
<reference evidence="2 3" key="4">
    <citation type="journal article" date="2020" name="Sci. Rep.">
        <title>beta-carboline chemical signals induce reveromycin production through a LuxR family regulator in Streptomyces sp. SN-593.</title>
        <authorList>
            <person name="Panthee S."/>
            <person name="Kito N."/>
            <person name="Hayashi T."/>
            <person name="Shimizu T."/>
            <person name="Ishikawa J."/>
            <person name="Hamamoto H."/>
            <person name="Osada H."/>
            <person name="Takahashi S."/>
        </authorList>
    </citation>
    <scope>NUCLEOTIDE SEQUENCE [LARGE SCALE GENOMIC DNA]</scope>
    <source>
        <strain evidence="2 3">SN-593</strain>
    </source>
</reference>
<dbReference type="Proteomes" id="UP000595703">
    <property type="component" value="Chromosome"/>
</dbReference>
<sequence>MTEPQALPPTDIESLRNELDRTRNELAKYVGHEPTVAEEMQYLSEENERLRKIAAFLLLEYAEKSTVDLWDDDLDTMTGPLDIEPSPDRKETTRVTYTRGPVRPPKRTRKPINHRAEAEKHASQAAHLKSDRRHHPIDPIATDFHLRMATVHATLAAGETTAASSTDMRDALILLRRREYAMRDLVSTHIAKGLASREKNRWGAARALAQGLDEADANMDDLIDARLTDDGWDPRSAWKAVASAVPSDDPWAPTPDISADVPEPVRRAITEQLVRALLDHDEINGGEWARRLTWALKGEGIDLTSAIEKRISDLTLGRDPSEPPF</sequence>
<name>A0A7U3VRN2_9ACTN</name>
<dbReference type="RefSeq" id="WP_202236974.1">
    <property type="nucleotide sequence ID" value="NZ_AP018365.1"/>
</dbReference>
<reference evidence="2 3" key="2">
    <citation type="journal article" date="2011" name="J. Antibiot.">
        <title>Furaquinocins I and J: novel polyketide isoprenoid hybrid compounds from Streptomyces reveromyceticus SN-593.</title>
        <authorList>
            <person name="Panthee S."/>
            <person name="Takahashi S."/>
            <person name="Takagi H."/>
            <person name="Nogawa T."/>
            <person name="Oowada E."/>
            <person name="Uramoto M."/>
            <person name="Osada H."/>
        </authorList>
    </citation>
    <scope>NUCLEOTIDE SEQUENCE [LARGE SCALE GENOMIC DNA]</scope>
    <source>
        <strain evidence="2 3">SN-593</strain>
    </source>
</reference>
<protein>
    <submittedName>
        <fullName evidence="2">Uncharacterized protein</fullName>
    </submittedName>
</protein>
<keyword evidence="3" id="KW-1185">Reference proteome</keyword>
<feature type="compositionally biased region" description="Basic residues" evidence="1">
    <location>
        <begin position="104"/>
        <end position="113"/>
    </location>
</feature>
<reference evidence="2 3" key="3">
    <citation type="journal article" date="2011" name="Nat. Chem. Biol.">
        <title>Reveromycin A biosynthesis uses RevG and RevJ for stereospecific spiroacetal formation.</title>
        <authorList>
            <person name="Takahashi S."/>
            <person name="Toyoda A."/>
            <person name="Sekiyama Y."/>
            <person name="Takagi H."/>
            <person name="Nogawa T."/>
            <person name="Uramoto M."/>
            <person name="Suzuki R."/>
            <person name="Koshino H."/>
            <person name="Kumano T."/>
            <person name="Panthee S."/>
            <person name="Dairi T."/>
            <person name="Ishikawa J."/>
            <person name="Ikeda H."/>
            <person name="Sakaki Y."/>
            <person name="Osada H."/>
        </authorList>
    </citation>
    <scope>NUCLEOTIDE SEQUENCE [LARGE SCALE GENOMIC DNA]</scope>
    <source>
        <strain evidence="2 3">SN-593</strain>
    </source>
</reference>
<reference evidence="2 3" key="1">
    <citation type="journal article" date="2010" name="J. Bacteriol.">
        <title>Biochemical characterization of a novel indole prenyltransferase from Streptomyces sp. SN-593.</title>
        <authorList>
            <person name="Takahashi S."/>
            <person name="Takagi H."/>
            <person name="Toyoda A."/>
            <person name="Uramoto M."/>
            <person name="Nogawa T."/>
            <person name="Ueki M."/>
            <person name="Sakaki Y."/>
            <person name="Osada H."/>
        </authorList>
    </citation>
    <scope>NUCLEOTIDE SEQUENCE [LARGE SCALE GENOMIC DNA]</scope>
    <source>
        <strain evidence="2 3">SN-593</strain>
    </source>
</reference>
<evidence type="ECO:0000313" key="3">
    <source>
        <dbReference type="Proteomes" id="UP000595703"/>
    </source>
</evidence>
<proteinExistence type="predicted"/>
<accession>A0A7U3VRN2</accession>